<comment type="catalytic activity">
    <reaction evidence="6 8">
        <text>lipid IVA (E. coli) + CMP-3-deoxy-beta-D-manno-octulosonate = alpha-Kdo-(2-&gt;6)-lipid IVA (E. coli) + CMP + H(+)</text>
        <dbReference type="Rhea" id="RHEA:28066"/>
        <dbReference type="ChEBI" id="CHEBI:15378"/>
        <dbReference type="ChEBI" id="CHEBI:58603"/>
        <dbReference type="ChEBI" id="CHEBI:60364"/>
        <dbReference type="ChEBI" id="CHEBI:60377"/>
        <dbReference type="ChEBI" id="CHEBI:85987"/>
        <dbReference type="EC" id="2.4.99.12"/>
    </reaction>
</comment>
<dbReference type="GO" id="GO:0009244">
    <property type="term" value="P:lipopolysaccharide core region biosynthetic process"/>
    <property type="evidence" value="ECO:0007669"/>
    <property type="project" value="UniProtKB-UniRule"/>
</dbReference>
<dbReference type="EMBL" id="BMJW01000001">
    <property type="protein sequence ID" value="GGG94241.1"/>
    <property type="molecule type" value="Genomic_DNA"/>
</dbReference>
<comment type="subcellular location">
    <subcellularLocation>
        <location evidence="8">Cell membrane</location>
    </subcellularLocation>
</comment>
<comment type="caution">
    <text evidence="10">The sequence shown here is derived from an EMBL/GenBank/DDBJ whole genome shotgun (WGS) entry which is preliminary data.</text>
</comment>
<comment type="similarity">
    <text evidence="8">Belongs to the glycosyltransferase group 1 family.</text>
</comment>
<evidence type="ECO:0000256" key="7">
    <source>
        <dbReference type="PIRSR" id="PIRSR639901-1"/>
    </source>
</evidence>
<dbReference type="Pfam" id="PF04413">
    <property type="entry name" value="Glycos_transf_N"/>
    <property type="match status" value="1"/>
</dbReference>
<dbReference type="AlphaFoldDB" id="A0A917HXB0"/>
<evidence type="ECO:0000256" key="2">
    <source>
        <dbReference type="ARBA" id="ARBA00012621"/>
    </source>
</evidence>
<sequence>MVALFHKKINLFVAGRKQTFEKLTAVKNAQNTIWFHAASLGEFEQGRPVMEAFKEQYPTYKIVLTFFSPSGYEVRKDYGLADVVCYLPVDSEKNVQQFLDLVKPKMAIFIKYEFWPNFLNGLKLREIPTILISGIFRPNQIFFKKHGGFMLKALKTFDHFFVQDQSSKELLNTFNINNASISGDTRFDRVHAILDQKNDLDFIDAFKNKHYTVVAGSTWKEDEKLLVDYINSEASENTKFIIAPHNIVAKDIEALKKSLQKTCVLYSSKSGKNLADYQVLIIDTIGLLTKIYSAADVAYVGGGFGKSGVHNILEPATFGIPIIIGPVYEKYKEVVDLVALKSCLVVSDKETFSSTFTQVRTDETYRSQLGKTNHEFIQNNLGATKMIMEYINTQLK</sequence>
<evidence type="ECO:0000313" key="11">
    <source>
        <dbReference type="Proteomes" id="UP000633278"/>
    </source>
</evidence>
<evidence type="ECO:0000256" key="8">
    <source>
        <dbReference type="RuleBase" id="RU365103"/>
    </source>
</evidence>
<reference evidence="10" key="2">
    <citation type="submission" date="2020-09" db="EMBL/GenBank/DDBJ databases">
        <authorList>
            <person name="Sun Q."/>
            <person name="Zhou Y."/>
        </authorList>
    </citation>
    <scope>NUCLEOTIDE SEQUENCE</scope>
    <source>
        <strain evidence="10">CGMCC 1.15763</strain>
    </source>
</reference>
<dbReference type="GO" id="GO:0043842">
    <property type="term" value="F:Kdo transferase activity"/>
    <property type="evidence" value="ECO:0007669"/>
    <property type="project" value="UniProtKB-EC"/>
</dbReference>
<comment type="pathway">
    <text evidence="1 8">Bacterial outer membrane biogenesis; LPS core biosynthesis.</text>
</comment>
<dbReference type="InterPro" id="IPR038107">
    <property type="entry name" value="Glycos_transf_N_sf"/>
</dbReference>
<dbReference type="EC" id="2.4.99.12" evidence="2 8"/>
<name>A0A917HXB0_9FLAO</name>
<evidence type="ECO:0000313" key="10">
    <source>
        <dbReference type="EMBL" id="GGG94241.1"/>
    </source>
</evidence>
<dbReference type="Gene3D" id="3.40.50.2000">
    <property type="entry name" value="Glycogen Phosphorylase B"/>
    <property type="match status" value="1"/>
</dbReference>
<dbReference type="SUPFAM" id="SSF53756">
    <property type="entry name" value="UDP-Glycosyltransferase/glycogen phosphorylase"/>
    <property type="match status" value="1"/>
</dbReference>
<keyword evidence="8" id="KW-0472">Membrane</keyword>
<reference evidence="10" key="1">
    <citation type="journal article" date="2014" name="Int. J. Syst. Evol. Microbiol.">
        <title>Complete genome sequence of Corynebacterium casei LMG S-19264T (=DSM 44701T), isolated from a smear-ripened cheese.</title>
        <authorList>
            <consortium name="US DOE Joint Genome Institute (JGI-PGF)"/>
            <person name="Walter F."/>
            <person name="Albersmeier A."/>
            <person name="Kalinowski J."/>
            <person name="Ruckert C."/>
        </authorList>
    </citation>
    <scope>NUCLEOTIDE SEQUENCE</scope>
    <source>
        <strain evidence="10">CGMCC 1.15763</strain>
    </source>
</reference>
<evidence type="ECO:0000256" key="3">
    <source>
        <dbReference type="ARBA" id="ARBA00019077"/>
    </source>
</evidence>
<keyword evidence="8" id="KW-1003">Cell membrane</keyword>
<dbReference type="GO" id="GO:0009245">
    <property type="term" value="P:lipid A biosynthetic process"/>
    <property type="evidence" value="ECO:0007669"/>
    <property type="project" value="TreeGrafter"/>
</dbReference>
<dbReference type="Proteomes" id="UP000633278">
    <property type="component" value="Unassembled WGS sequence"/>
</dbReference>
<evidence type="ECO:0000256" key="5">
    <source>
        <dbReference type="ARBA" id="ARBA00031445"/>
    </source>
</evidence>
<organism evidence="10 11">
    <name type="scientific">Polaribacter pacificus</name>
    <dbReference type="NCBI Taxonomy" id="1775173"/>
    <lineage>
        <taxon>Bacteria</taxon>
        <taxon>Pseudomonadati</taxon>
        <taxon>Bacteroidota</taxon>
        <taxon>Flavobacteriia</taxon>
        <taxon>Flavobacteriales</taxon>
        <taxon>Flavobacteriaceae</taxon>
    </lineage>
</organism>
<dbReference type="Gene3D" id="3.40.50.11720">
    <property type="entry name" value="3-Deoxy-D-manno-octulosonic-acid transferase, N-terminal domain"/>
    <property type="match status" value="1"/>
</dbReference>
<protein>
    <recommendedName>
        <fullName evidence="3 8">3-deoxy-D-manno-octulosonic acid transferase</fullName>
        <shortName evidence="8">Kdo transferase</shortName>
        <ecNumber evidence="2 8">2.4.99.12</ecNumber>
    </recommendedName>
    <alternativeName>
        <fullName evidence="5 8">Lipid IV(A) 3-deoxy-D-manno-octulosonic acid transferase</fullName>
    </alternativeName>
</protein>
<dbReference type="InterPro" id="IPR039901">
    <property type="entry name" value="Kdotransferase"/>
</dbReference>
<evidence type="ECO:0000256" key="1">
    <source>
        <dbReference type="ARBA" id="ARBA00004713"/>
    </source>
</evidence>
<evidence type="ECO:0000259" key="9">
    <source>
        <dbReference type="Pfam" id="PF04413"/>
    </source>
</evidence>
<evidence type="ECO:0000256" key="6">
    <source>
        <dbReference type="ARBA" id="ARBA00049183"/>
    </source>
</evidence>
<comment type="function">
    <text evidence="8">Involved in lipopolysaccharide (LPS) biosynthesis. Catalyzes the transfer of 3-deoxy-D-manno-octulosonate (Kdo) residue(s) from CMP-Kdo to lipid IV(A), the tetraacyldisaccharide-1,4'-bisphosphate precursor of lipid A.</text>
</comment>
<feature type="domain" description="3-deoxy-D-manno-octulosonic-acid transferase N-terminal" evidence="9">
    <location>
        <begin position="21"/>
        <end position="188"/>
    </location>
</feature>
<dbReference type="PANTHER" id="PTHR42755:SF1">
    <property type="entry name" value="3-DEOXY-D-MANNO-OCTULOSONIC ACID TRANSFERASE, MITOCHONDRIAL-RELATED"/>
    <property type="match status" value="1"/>
</dbReference>
<proteinExistence type="inferred from homology"/>
<keyword evidence="11" id="KW-1185">Reference proteome</keyword>
<dbReference type="GO" id="GO:0005886">
    <property type="term" value="C:plasma membrane"/>
    <property type="evidence" value="ECO:0007669"/>
    <property type="project" value="UniProtKB-SubCell"/>
</dbReference>
<dbReference type="PANTHER" id="PTHR42755">
    <property type="entry name" value="3-DEOXY-MANNO-OCTULOSONATE CYTIDYLYLTRANSFERASE"/>
    <property type="match status" value="1"/>
</dbReference>
<evidence type="ECO:0000256" key="4">
    <source>
        <dbReference type="ARBA" id="ARBA00022679"/>
    </source>
</evidence>
<gene>
    <name evidence="10" type="primary">kdtA</name>
    <name evidence="10" type="ORF">GCM10011416_09440</name>
</gene>
<dbReference type="InterPro" id="IPR007507">
    <property type="entry name" value="Glycos_transf_N"/>
</dbReference>
<keyword evidence="8" id="KW-0448">Lipopolysaccharide biosynthesis</keyword>
<feature type="active site" description="Proton acceptor" evidence="7">
    <location>
        <position position="42"/>
    </location>
</feature>
<accession>A0A917HXB0</accession>
<keyword evidence="4 8" id="KW-0808">Transferase</keyword>